<evidence type="ECO:0000259" key="2">
    <source>
        <dbReference type="Pfam" id="PF13467"/>
    </source>
</evidence>
<gene>
    <name evidence="3" type="ORF">ACFSM5_20625</name>
</gene>
<sequence length="87" mass="9643">MQEPLDPTSKDESGNNQSRRFTLSDAVTEVSLPAALWAALTDIARNEGLPLVALLARIAKVKGVRPLEEALWSVAILWHRGRRNPKE</sequence>
<dbReference type="Gene3D" id="1.10.3990.20">
    <property type="entry name" value="protein bp1543"/>
    <property type="match status" value="1"/>
</dbReference>
<comment type="caution">
    <text evidence="3">The sequence shown here is derived from an EMBL/GenBank/DDBJ whole genome shotgun (WGS) entry which is preliminary data.</text>
</comment>
<proteinExistence type="predicted"/>
<evidence type="ECO:0000313" key="3">
    <source>
        <dbReference type="EMBL" id="MFD2265321.1"/>
    </source>
</evidence>
<dbReference type="Proteomes" id="UP001597295">
    <property type="component" value="Unassembled WGS sequence"/>
</dbReference>
<dbReference type="InterPro" id="IPR027373">
    <property type="entry name" value="RHH_dom"/>
</dbReference>
<keyword evidence="4" id="KW-1185">Reference proteome</keyword>
<accession>A0ABW5DZD0</accession>
<name>A0ABW5DZD0_9PROT</name>
<dbReference type="InterPro" id="IPR038268">
    <property type="entry name" value="RHH_sf"/>
</dbReference>
<evidence type="ECO:0000256" key="1">
    <source>
        <dbReference type="SAM" id="MobiDB-lite"/>
    </source>
</evidence>
<feature type="region of interest" description="Disordered" evidence="1">
    <location>
        <begin position="1"/>
        <end position="20"/>
    </location>
</feature>
<dbReference type="Pfam" id="PF13467">
    <property type="entry name" value="RHH_4"/>
    <property type="match status" value="1"/>
</dbReference>
<dbReference type="EMBL" id="JBHUIP010000016">
    <property type="protein sequence ID" value="MFD2265321.1"/>
    <property type="molecule type" value="Genomic_DNA"/>
</dbReference>
<dbReference type="RefSeq" id="WP_379878540.1">
    <property type="nucleotide sequence ID" value="NZ_JBHUIP010000016.1"/>
</dbReference>
<feature type="domain" description="Ribbon-helix-helix" evidence="2">
    <location>
        <begin position="17"/>
        <end position="61"/>
    </location>
</feature>
<reference evidence="4" key="1">
    <citation type="journal article" date="2019" name="Int. J. Syst. Evol. Microbiol.">
        <title>The Global Catalogue of Microorganisms (GCM) 10K type strain sequencing project: providing services to taxonomists for standard genome sequencing and annotation.</title>
        <authorList>
            <consortium name="The Broad Institute Genomics Platform"/>
            <consortium name="The Broad Institute Genome Sequencing Center for Infectious Disease"/>
            <person name="Wu L."/>
            <person name="Ma J."/>
        </authorList>
    </citation>
    <scope>NUCLEOTIDE SEQUENCE [LARGE SCALE GENOMIC DNA]</scope>
    <source>
        <strain evidence="4">CGMCC 1.19062</strain>
    </source>
</reference>
<organism evidence="3 4">
    <name type="scientific">Lacibacterium aquatile</name>
    <dbReference type="NCBI Taxonomy" id="1168082"/>
    <lineage>
        <taxon>Bacteria</taxon>
        <taxon>Pseudomonadati</taxon>
        <taxon>Pseudomonadota</taxon>
        <taxon>Alphaproteobacteria</taxon>
        <taxon>Rhodospirillales</taxon>
        <taxon>Rhodospirillaceae</taxon>
    </lineage>
</organism>
<evidence type="ECO:0000313" key="4">
    <source>
        <dbReference type="Proteomes" id="UP001597295"/>
    </source>
</evidence>
<protein>
    <submittedName>
        <fullName evidence="3">Ribbon-helix-helix domain-containing protein</fullName>
    </submittedName>
</protein>